<comment type="caution">
    <text evidence="1">The sequence shown here is derived from an EMBL/GenBank/DDBJ whole genome shotgun (WGS) entry which is preliminary data.</text>
</comment>
<evidence type="ECO:0000313" key="1">
    <source>
        <dbReference type="EMBL" id="KAK1372646.1"/>
    </source>
</evidence>
<dbReference type="EMBL" id="JAUIZM010000007">
    <property type="protein sequence ID" value="KAK1372646.1"/>
    <property type="molecule type" value="Genomic_DNA"/>
</dbReference>
<sequence>MLHYSPNRSDTASRRGIGREGLDRDLELSLDLETIKALSAVSSFLNRSPSPFCKLKYVKVPEGYKESSISAYLICYLLGRSPKATIVTTFPRGNFTPQRWPVCLSSQNLLPEKLLETPIAGAYNDRAISCSFRPLLHELHLSDSPVDNAKCKLRDLKTLGMEKIAVQIRLFIS</sequence>
<gene>
    <name evidence="1" type="ORF">POM88_028839</name>
</gene>
<name>A0AAD8MGQ2_9APIA</name>
<proteinExistence type="predicted"/>
<dbReference type="Proteomes" id="UP001237642">
    <property type="component" value="Unassembled WGS sequence"/>
</dbReference>
<reference evidence="1" key="2">
    <citation type="submission" date="2023-05" db="EMBL/GenBank/DDBJ databases">
        <authorList>
            <person name="Schelkunov M.I."/>
        </authorList>
    </citation>
    <scope>NUCLEOTIDE SEQUENCE</scope>
    <source>
        <strain evidence="1">Hsosn_3</strain>
        <tissue evidence="1">Leaf</tissue>
    </source>
</reference>
<organism evidence="1 2">
    <name type="scientific">Heracleum sosnowskyi</name>
    <dbReference type="NCBI Taxonomy" id="360622"/>
    <lineage>
        <taxon>Eukaryota</taxon>
        <taxon>Viridiplantae</taxon>
        <taxon>Streptophyta</taxon>
        <taxon>Embryophyta</taxon>
        <taxon>Tracheophyta</taxon>
        <taxon>Spermatophyta</taxon>
        <taxon>Magnoliopsida</taxon>
        <taxon>eudicotyledons</taxon>
        <taxon>Gunneridae</taxon>
        <taxon>Pentapetalae</taxon>
        <taxon>asterids</taxon>
        <taxon>campanulids</taxon>
        <taxon>Apiales</taxon>
        <taxon>Apiaceae</taxon>
        <taxon>Apioideae</taxon>
        <taxon>apioid superclade</taxon>
        <taxon>Tordylieae</taxon>
        <taxon>Tordyliinae</taxon>
        <taxon>Heracleum</taxon>
    </lineage>
</organism>
<evidence type="ECO:0000313" key="2">
    <source>
        <dbReference type="Proteomes" id="UP001237642"/>
    </source>
</evidence>
<accession>A0AAD8MGQ2</accession>
<protein>
    <submittedName>
        <fullName evidence="1">Uncharacterized protein</fullName>
    </submittedName>
</protein>
<reference evidence="1" key="1">
    <citation type="submission" date="2023-02" db="EMBL/GenBank/DDBJ databases">
        <title>Genome of toxic invasive species Heracleum sosnowskyi carries increased number of genes despite the absence of recent whole-genome duplications.</title>
        <authorList>
            <person name="Schelkunov M."/>
            <person name="Shtratnikova V."/>
            <person name="Makarenko M."/>
            <person name="Klepikova A."/>
            <person name="Omelchenko D."/>
            <person name="Novikova G."/>
            <person name="Obukhova E."/>
            <person name="Bogdanov V."/>
            <person name="Penin A."/>
            <person name="Logacheva M."/>
        </authorList>
    </citation>
    <scope>NUCLEOTIDE SEQUENCE</scope>
    <source>
        <strain evidence="1">Hsosn_3</strain>
        <tissue evidence="1">Leaf</tissue>
    </source>
</reference>
<keyword evidence="2" id="KW-1185">Reference proteome</keyword>
<dbReference type="AlphaFoldDB" id="A0AAD8MGQ2"/>